<dbReference type="Gene3D" id="3.40.1360.10">
    <property type="match status" value="1"/>
</dbReference>
<evidence type="ECO:0000313" key="4">
    <source>
        <dbReference type="EMBL" id="DAF59421.1"/>
    </source>
</evidence>
<feature type="domain" description="SF4 helicase" evidence="3">
    <location>
        <begin position="267"/>
        <end position="533"/>
    </location>
</feature>
<dbReference type="Pfam" id="PF21268">
    <property type="entry name" value="Helic-prim_T7_N"/>
    <property type="match status" value="1"/>
</dbReference>
<keyword evidence="1" id="KW-0067">ATP-binding</keyword>
<dbReference type="HAMAP" id="MF_04154">
    <property type="entry name" value="Helic_Prim_T7"/>
    <property type="match status" value="1"/>
</dbReference>
<dbReference type="SMART" id="SM00778">
    <property type="entry name" value="Prim_Zn_Ribbon"/>
    <property type="match status" value="1"/>
</dbReference>
<evidence type="ECO:0000256" key="1">
    <source>
        <dbReference type="HAMAP-Rule" id="MF_04154"/>
    </source>
</evidence>
<dbReference type="Gene3D" id="2.20.25.180">
    <property type="match status" value="1"/>
</dbReference>
<dbReference type="InterPro" id="IPR046394">
    <property type="entry name" value="Helic_Prim_T7"/>
</dbReference>
<dbReference type="PROSITE" id="PS51199">
    <property type="entry name" value="SF4_HELICASE"/>
    <property type="match status" value="1"/>
</dbReference>
<dbReference type="EC" id="3.6.4.12" evidence="1"/>
<organism evidence="4">
    <name type="scientific">Caudovirales sp. ctIZM3</name>
    <dbReference type="NCBI Taxonomy" id="2827633"/>
    <lineage>
        <taxon>Viruses</taxon>
        <taxon>Duplodnaviria</taxon>
        <taxon>Heunggongvirae</taxon>
        <taxon>Uroviricota</taxon>
        <taxon>Caudoviricetes</taxon>
    </lineage>
</organism>
<feature type="binding site" evidence="1">
    <location>
        <position position="33"/>
    </location>
    <ligand>
        <name>Zn(2+)</name>
        <dbReference type="ChEBI" id="CHEBI:29105"/>
    </ligand>
</feature>
<comment type="cofactor">
    <cofactor evidence="1">
        <name>Mg(2+)</name>
        <dbReference type="ChEBI" id="CHEBI:18420"/>
    </cofactor>
    <text evidence="1">Binds 2 Mg(2+), one of which is catalytic.</text>
</comment>
<evidence type="ECO:0000256" key="2">
    <source>
        <dbReference type="SAM" id="MobiDB-lite"/>
    </source>
</evidence>
<comment type="subunit">
    <text evidence="1">Homohexamer. Assembles as a hexamer onto linear or circular ssDNA in the presence of ATP or dTTP. Interacts (via C-terminus) with the viral DNA polymerase that is bound to DNA; this interaction is essential to initiate leading-strand DNA synthesis. The priming complex consists of 2 DNA polymerases and 1 helicase-primase hexamer that assemble on the DNA template. Interacts with the single-stranded DNA-binding protein. Part of the replicase complex that includes the DNA polymerase, the primase/helicase and the single-stranded DNA binding protein.</text>
</comment>
<dbReference type="SUPFAM" id="SSF52540">
    <property type="entry name" value="P-loop containing nucleoside triphosphate hydrolases"/>
    <property type="match status" value="1"/>
</dbReference>
<feature type="site" description="dTTP/dATP binding" evidence="1">
    <location>
        <position position="448"/>
    </location>
</feature>
<accession>A0A8S5T7V1</accession>
<evidence type="ECO:0000259" key="3">
    <source>
        <dbReference type="PROSITE" id="PS51199"/>
    </source>
</evidence>
<keyword evidence="1" id="KW-0862">Zinc</keyword>
<dbReference type="EMBL" id="BK032770">
    <property type="protein sequence ID" value="DAF59421.1"/>
    <property type="molecule type" value="Genomic_DNA"/>
</dbReference>
<keyword evidence="1" id="KW-0235">DNA replication</keyword>
<feature type="binding site" evidence="1">
    <location>
        <position position="17"/>
    </location>
    <ligand>
        <name>Zn(2+)</name>
        <dbReference type="ChEBI" id="CHEBI:29105"/>
    </ligand>
</feature>
<dbReference type="InterPro" id="IPR048774">
    <property type="entry name" value="Helic-prim_T7_N"/>
</dbReference>
<keyword evidence="1" id="KW-0479">Metal-binding</keyword>
<dbReference type="GO" id="GO:0008270">
    <property type="term" value="F:zinc ion binding"/>
    <property type="evidence" value="ECO:0007669"/>
    <property type="project" value="UniProtKB-UniRule"/>
</dbReference>
<keyword evidence="1" id="KW-0808">Transferase</keyword>
<dbReference type="GO" id="GO:0006269">
    <property type="term" value="P:DNA replication, synthesis of primer"/>
    <property type="evidence" value="ECO:0007669"/>
    <property type="project" value="UniProtKB-KW"/>
</dbReference>
<dbReference type="SUPFAM" id="SSF56731">
    <property type="entry name" value="DNA primase core"/>
    <property type="match status" value="1"/>
</dbReference>
<dbReference type="GO" id="GO:0005524">
    <property type="term" value="F:ATP binding"/>
    <property type="evidence" value="ECO:0007669"/>
    <property type="project" value="UniProtKB-UniRule"/>
</dbReference>
<feature type="binding site" evidence="1">
    <location>
        <position position="14"/>
    </location>
    <ligand>
        <name>Zn(2+)</name>
        <dbReference type="ChEBI" id="CHEBI:29105"/>
    </ligand>
</feature>
<dbReference type="Pfam" id="PF03796">
    <property type="entry name" value="DnaB_C"/>
    <property type="match status" value="1"/>
</dbReference>
<feature type="site" description="dTTP/dATP binding" evidence="1">
    <location>
        <position position="507"/>
    </location>
</feature>
<dbReference type="EC" id="2.7.7.-" evidence="1"/>
<dbReference type="CDD" id="cd19483">
    <property type="entry name" value="RecA-like_Gp4D_helicase"/>
    <property type="match status" value="1"/>
</dbReference>
<dbReference type="SMART" id="SM00493">
    <property type="entry name" value="TOPRIM"/>
    <property type="match status" value="1"/>
</dbReference>
<comment type="function">
    <text evidence="1">ATP-dependent DNA helicase and primase essential for viral DNA replication and recombination. The helicase moves 5' -&gt; 3' on the lagging strand template, unwinding the DNA duplex ahead of the leading strand polymerase at the replication fork and generating ssDNA for both leading and lagging strand synthesis. ATP or dTTP hydrolysis propels each helicase domain to translocate sequentially along DNA. Mediates strand transfer when a joint molecule is available and participates in recombinational DNA repair through its role in strand exchange. Primase activity synthesizes short RNA primers at the sequence 5'-GTC-3' on the lagging strand that the polymerase elongates using dNTPs and providing the primase is still present.</text>
</comment>
<dbReference type="Gene3D" id="3.40.50.300">
    <property type="entry name" value="P-loop containing nucleotide triphosphate hydrolases"/>
    <property type="match status" value="1"/>
</dbReference>
<dbReference type="GO" id="GO:0043139">
    <property type="term" value="F:5'-3' DNA helicase activity"/>
    <property type="evidence" value="ECO:0007669"/>
    <property type="project" value="InterPro"/>
</dbReference>
<proteinExistence type="inferred from homology"/>
<dbReference type="InterPro" id="IPR006171">
    <property type="entry name" value="TOPRIM_dom"/>
</dbReference>
<feature type="binding site" evidence="1">
    <location>
        <position position="36"/>
    </location>
    <ligand>
        <name>Zn(2+)</name>
        <dbReference type="ChEBI" id="CHEBI:29105"/>
    </ligand>
</feature>
<dbReference type="InterPro" id="IPR013237">
    <property type="entry name" value="Phage_T7_Gp4_N"/>
</dbReference>
<feature type="zinc finger region" description="C4-like; zinc ribbon fold" evidence="1">
    <location>
        <begin position="14"/>
        <end position="36"/>
    </location>
</feature>
<dbReference type="GO" id="GO:0003899">
    <property type="term" value="F:DNA-directed RNA polymerase activity"/>
    <property type="evidence" value="ECO:0007669"/>
    <property type="project" value="UniProtKB-UniRule"/>
</dbReference>
<keyword evidence="1" id="KW-0639">Primosome</keyword>
<feature type="binding site" evidence="1">
    <location>
        <position position="226"/>
    </location>
    <ligand>
        <name>Mg(2+)</name>
        <dbReference type="ChEBI" id="CHEBI:18420"/>
        <label>2</label>
    </ligand>
</feature>
<keyword evidence="1" id="KW-0863">Zinc-finger</keyword>
<feature type="site" description="dTTP/dATP binding" evidence="1">
    <location>
        <position position="520"/>
    </location>
</feature>
<feature type="region of interest" description="Disordered" evidence="2">
    <location>
        <begin position="520"/>
        <end position="550"/>
    </location>
</feature>
<feature type="compositionally biased region" description="Acidic residues" evidence="2">
    <location>
        <begin position="541"/>
        <end position="550"/>
    </location>
</feature>
<dbReference type="SUPFAM" id="SSF57783">
    <property type="entry name" value="Zinc beta-ribbon"/>
    <property type="match status" value="1"/>
</dbReference>
<keyword evidence="1" id="KW-1194">Viral DNA replication</keyword>
<comment type="catalytic activity">
    <reaction evidence="1">
        <text>ATP + H2O = ADP + phosphate + H(+)</text>
        <dbReference type="Rhea" id="RHEA:13065"/>
        <dbReference type="ChEBI" id="CHEBI:15377"/>
        <dbReference type="ChEBI" id="CHEBI:15378"/>
        <dbReference type="ChEBI" id="CHEBI:30616"/>
        <dbReference type="ChEBI" id="CHEBI:43474"/>
        <dbReference type="ChEBI" id="CHEBI:456216"/>
        <dbReference type="EC" id="3.6.4.12"/>
    </reaction>
</comment>
<feature type="region of interest" description="Binding to viral DNA polymerase" evidence="1">
    <location>
        <begin position="534"/>
        <end position="550"/>
    </location>
</feature>
<dbReference type="GO" id="GO:0003697">
    <property type="term" value="F:single-stranded DNA binding"/>
    <property type="evidence" value="ECO:0007669"/>
    <property type="project" value="InterPro"/>
</dbReference>
<feature type="binding site" evidence="1">
    <location>
        <begin position="299"/>
        <end position="306"/>
    </location>
    <ligand>
        <name>ATP</name>
        <dbReference type="ChEBI" id="CHEBI:30616"/>
    </ligand>
</feature>
<feature type="site" description="dTTP/dATP binding" evidence="1">
    <location>
        <position position="486"/>
    </location>
</feature>
<keyword evidence="1" id="KW-0378">Hydrolase</keyword>
<reference evidence="4" key="1">
    <citation type="journal article" date="2021" name="Proc. Natl. Acad. Sci. U.S.A.">
        <title>A Catalog of Tens of Thousands of Viruses from Human Metagenomes Reveals Hidden Associations with Chronic Diseases.</title>
        <authorList>
            <person name="Tisza M.J."/>
            <person name="Buck C.B."/>
        </authorList>
    </citation>
    <scope>NUCLEOTIDE SEQUENCE</scope>
    <source>
        <strain evidence="4">CtIZM3</strain>
    </source>
</reference>
<sequence length="550" mass="61414">MDNASEIVAAHQPCPDCGSHDALAVYSDGSTYCFSCETAHQNVTDTRIEERVSSKVGHNLIPPSDMTFESLKSRCLEEATCRKYGYYVTKYNGQPCQVACYYDDSGNMVGQKLRFKDKQFSVLGKISKRFFGQHLFNSGKRLVVTEGEIDCLTVSQIGGNRYPVVSIPNGCQSAKKIFNENLEWLSNFEEVIVMFDMDEPGRKAVEDVCRILPYGKLKIANLPLKDPNECLMAHRAGAVLDAIFQAKSYKPDGIVNGDELWEVLRDEPDTEQGYTLPWDIPLQEKTQGLRKGELIVITAGTGVGKTTFVRQIAYHLGVNLNLKIGMLMLEENIKRTAKGLMAVHAGKRLALNRHLVTDEEYEQIYKETLGNGNYVFFQHFGSLEADNLMSKIRYLAVAEQCDFIVLDHITIAISGLDIDNERKATDVLMTQLRSLAEETGVGMLIISHLKRVEGTPAEEGGAISLSHLRGSQGLAQLSDGVWALERNQQDDNENKKNTVRIRVLKSRHTGETGIAGYLRYDKETDRLESTTAPKNENPFESGDDNEEGDF</sequence>
<dbReference type="InterPro" id="IPR027032">
    <property type="entry name" value="Twinkle-like"/>
</dbReference>
<keyword evidence="1" id="KW-0511">Multifunctional enzyme</keyword>
<dbReference type="InterPro" id="IPR007694">
    <property type="entry name" value="DNA_helicase_DnaB-like_C"/>
</dbReference>
<dbReference type="InterPro" id="IPR027417">
    <property type="entry name" value="P-loop_NTPase"/>
</dbReference>
<name>A0A8S5T7V1_9CAUD</name>
<dbReference type="PANTHER" id="PTHR12873:SF0">
    <property type="entry name" value="TWINKLE MTDNA HELICASE"/>
    <property type="match status" value="1"/>
</dbReference>
<dbReference type="PANTHER" id="PTHR12873">
    <property type="entry name" value="T7-LIKE MITOCHONDRIAL DNA HELICASE"/>
    <property type="match status" value="1"/>
</dbReference>
<dbReference type="Pfam" id="PF13155">
    <property type="entry name" value="Toprim_2"/>
    <property type="match status" value="1"/>
</dbReference>
<dbReference type="Gene3D" id="2.20.25.10">
    <property type="match status" value="1"/>
</dbReference>
<comment type="domain">
    <text evidence="1">The N-terminus zinc finger domain is essential for delivering the primed DNA template to the DNA polymerase. The central core domain contains the primase activity. The C-terminus region is responsible for the helicase activity and binds 1 Mg(2+)-dTTP.</text>
</comment>
<keyword evidence="1" id="KW-0460">Magnesium</keyword>
<feature type="binding site" evidence="1">
    <location>
        <position position="146"/>
    </location>
    <ligand>
        <name>Mg(2+)</name>
        <dbReference type="ChEBI" id="CHEBI:18420"/>
        <label>1</label>
        <note>catalytic</note>
    </ligand>
</feature>
<dbReference type="GO" id="GO:0016787">
    <property type="term" value="F:hydrolase activity"/>
    <property type="evidence" value="ECO:0007669"/>
    <property type="project" value="UniProtKB-KW"/>
</dbReference>
<keyword evidence="1" id="KW-0347">Helicase</keyword>
<feature type="site" description="dTTP/dATP binding" evidence="1">
    <location>
        <position position="348"/>
    </location>
</feature>
<dbReference type="GO" id="GO:0039693">
    <property type="term" value="P:viral DNA genome replication"/>
    <property type="evidence" value="ECO:0007669"/>
    <property type="project" value="UniProtKB-UniRule"/>
</dbReference>
<dbReference type="SMART" id="SM00382">
    <property type="entry name" value="AAA"/>
    <property type="match status" value="1"/>
</dbReference>
<protein>
    <recommendedName>
        <fullName evidence="1">DNA helicase/primase</fullName>
        <ecNumber evidence="1">2.7.7.-</ecNumber>
        <ecNumber evidence="1">3.6.4.12</ecNumber>
    </recommendedName>
</protein>
<feature type="binding site" evidence="1">
    <location>
        <position position="196"/>
    </location>
    <ligand>
        <name>Mg(2+)</name>
        <dbReference type="ChEBI" id="CHEBI:18420"/>
        <label>1</label>
        <note>catalytic</note>
    </ligand>
</feature>
<comment type="similarity">
    <text evidence="1">Belongs to the Teseptimavirus DNA helicase/primase family.</text>
</comment>
<keyword evidence="1" id="KW-0548">Nucleotidyltransferase</keyword>
<dbReference type="InterPro" id="IPR003593">
    <property type="entry name" value="AAA+_ATPase"/>
</dbReference>
<keyword evidence="1" id="KW-0547">Nucleotide-binding</keyword>